<sequence>MKRSRQELSQSLVICIGIKAVLGRFGPPELGQIPHHDPPVVMGQPVSLMRMGQPLPALGLPPLYPQPVPGHPGLIAYTPVHYVEFPQTVAVAAPYIGMAPWAILEPSGAVLNQYFGPAPPLGGSMTQTQAAPRAGNIPTAETQSKHDLTLSLTAEPFVPKENYRHPARESMDASVLHNSRSDGSYTEAERHQGESSQGSNSPASSLTYPDSAGGLAQGTFPKNAEDTVRKGKALAHQSTESESISSPSTTETRINSATRGISKGFPVAEVELIRGRYERPMSTRASLSRKLDTIHTSKKGAYLTPNQPVRILKKENKANSPVPELPNSSDIAVEAIGKTEPTYQIPKTHQSDISKDPVDEDKQPEKTETHFKALELAGKQRENFLDTTRKNWPGITVGKLRGGIYSEKWSGKGKKNISGDQAEYPLNKYIENENSNDQSTSQIEMTKHSDKKAIKDEEKTDNDQHQETETLSVFEKIPSLKNWLPRSSTEQTKHHSIFNLNQEAQLSLNLDLKKHSELSSEDLEEFSFNAKSLGPTSDVDEEKLKGKVTNKDEETTSAEDYPEEETEDKTTAIKIEKGKMLGVIEQKKNNIPKSKQGGRR</sequence>
<dbReference type="AlphaFoldDB" id="A0A0L6V8I6"/>
<evidence type="ECO:0000313" key="2">
    <source>
        <dbReference type="EMBL" id="KNZ57126.1"/>
    </source>
</evidence>
<feature type="region of interest" description="Disordered" evidence="1">
    <location>
        <begin position="298"/>
        <end position="367"/>
    </location>
</feature>
<feature type="compositionally biased region" description="Polar residues" evidence="1">
    <location>
        <begin position="194"/>
        <end position="208"/>
    </location>
</feature>
<reference evidence="2 3" key="1">
    <citation type="submission" date="2015-08" db="EMBL/GenBank/DDBJ databases">
        <title>Next Generation Sequencing and Analysis of the Genome of Puccinia sorghi L Schw, the Causal Agent of Maize Common Rust.</title>
        <authorList>
            <person name="Rochi L."/>
            <person name="Burguener G."/>
            <person name="Darino M."/>
            <person name="Turjanski A."/>
            <person name="Kreff E."/>
            <person name="Dieguez M.J."/>
            <person name="Sacco F."/>
        </authorList>
    </citation>
    <scope>NUCLEOTIDE SEQUENCE [LARGE SCALE GENOMIC DNA]</scope>
    <source>
        <strain evidence="2 3">RO10H11247</strain>
    </source>
</reference>
<accession>A0A0L6V8I6</accession>
<evidence type="ECO:0000313" key="3">
    <source>
        <dbReference type="Proteomes" id="UP000037035"/>
    </source>
</evidence>
<comment type="caution">
    <text evidence="2">The sequence shown here is derived from an EMBL/GenBank/DDBJ whole genome shotgun (WGS) entry which is preliminary data.</text>
</comment>
<feature type="compositionally biased region" description="Polar residues" evidence="1">
    <location>
        <begin position="432"/>
        <end position="444"/>
    </location>
</feature>
<organism evidence="2 3">
    <name type="scientific">Puccinia sorghi</name>
    <dbReference type="NCBI Taxonomy" id="27349"/>
    <lineage>
        <taxon>Eukaryota</taxon>
        <taxon>Fungi</taxon>
        <taxon>Dikarya</taxon>
        <taxon>Basidiomycota</taxon>
        <taxon>Pucciniomycotina</taxon>
        <taxon>Pucciniomycetes</taxon>
        <taxon>Pucciniales</taxon>
        <taxon>Pucciniaceae</taxon>
        <taxon>Puccinia</taxon>
    </lineage>
</organism>
<dbReference type="EMBL" id="LAVV01007097">
    <property type="protein sequence ID" value="KNZ57126.1"/>
    <property type="molecule type" value="Genomic_DNA"/>
</dbReference>
<keyword evidence="3" id="KW-1185">Reference proteome</keyword>
<feature type="compositionally biased region" description="Basic and acidic residues" evidence="1">
    <location>
        <begin position="568"/>
        <end position="579"/>
    </location>
</feature>
<feature type="compositionally biased region" description="Basic and acidic residues" evidence="1">
    <location>
        <begin position="542"/>
        <end position="554"/>
    </location>
</feature>
<feature type="compositionally biased region" description="Basic and acidic residues" evidence="1">
    <location>
        <begin position="445"/>
        <end position="468"/>
    </location>
</feature>
<feature type="compositionally biased region" description="Basic and acidic residues" evidence="1">
    <location>
        <begin position="349"/>
        <end position="367"/>
    </location>
</feature>
<feature type="region of interest" description="Disordered" evidence="1">
    <location>
        <begin position="152"/>
        <end position="258"/>
    </location>
</feature>
<protein>
    <submittedName>
        <fullName evidence="2">Uncharacterized protein</fullName>
    </submittedName>
</protein>
<feature type="compositionally biased region" description="Acidic residues" evidence="1">
    <location>
        <begin position="555"/>
        <end position="567"/>
    </location>
</feature>
<feature type="compositionally biased region" description="Low complexity" evidence="1">
    <location>
        <begin position="238"/>
        <end position="252"/>
    </location>
</feature>
<name>A0A0L6V8I6_9BASI</name>
<feature type="compositionally biased region" description="Basic and acidic residues" evidence="1">
    <location>
        <begin position="161"/>
        <end position="171"/>
    </location>
</feature>
<dbReference type="VEuPathDB" id="FungiDB:VP01_2234g2"/>
<dbReference type="Proteomes" id="UP000037035">
    <property type="component" value="Unassembled WGS sequence"/>
</dbReference>
<evidence type="ECO:0000256" key="1">
    <source>
        <dbReference type="SAM" id="MobiDB-lite"/>
    </source>
</evidence>
<proteinExistence type="predicted"/>
<feature type="region of interest" description="Disordered" evidence="1">
    <location>
        <begin position="527"/>
        <end position="600"/>
    </location>
</feature>
<gene>
    <name evidence="2" type="ORF">VP01_2234g2</name>
</gene>
<feature type="region of interest" description="Disordered" evidence="1">
    <location>
        <begin position="432"/>
        <end position="476"/>
    </location>
</feature>